<dbReference type="EMBL" id="JAGIOD010000002">
    <property type="protein sequence ID" value="MBP2383724.1"/>
    <property type="molecule type" value="Genomic_DNA"/>
</dbReference>
<dbReference type="Proteomes" id="UP001519290">
    <property type="component" value="Unassembled WGS sequence"/>
</dbReference>
<gene>
    <name evidence="1" type="ORF">JOF43_003713</name>
</gene>
<keyword evidence="2" id="KW-1185">Reference proteome</keyword>
<name>A0ABS4X7N3_9MICO</name>
<sequence length="289" mass="31924">MEDFAETESEREMRLLRAVEEHSGIDLGQVMELEHALAVARIHEDEDVDRARTYIESAEAGAYGACGEKLSPQRVATSELVSDVLIGRCTLAPHQRRELVDEATELAHRNDQIQQREEPWEPGAPHPGGLARLRLMQVMVGVKHADRADSADALRDEFMREDDPARRKLLGEVILQEADTAGRLKGAERLRDFTGGGETDDGGSIYAGTFGSNYEATEGLYGAALTKEIRSDLQRARKEGYVPAEYSVRVNQAGSSASHQSINVFMAHPNRGCRSWGLKPPVSSRLRAM</sequence>
<evidence type="ECO:0008006" key="3">
    <source>
        <dbReference type="Google" id="ProtNLM"/>
    </source>
</evidence>
<proteinExistence type="predicted"/>
<evidence type="ECO:0000313" key="2">
    <source>
        <dbReference type="Proteomes" id="UP001519290"/>
    </source>
</evidence>
<accession>A0ABS4X7N3</accession>
<evidence type="ECO:0000313" key="1">
    <source>
        <dbReference type="EMBL" id="MBP2383724.1"/>
    </source>
</evidence>
<dbReference type="RefSeq" id="WP_209904511.1">
    <property type="nucleotide sequence ID" value="NZ_BAAAJW010000017.1"/>
</dbReference>
<organism evidence="1 2">
    <name type="scientific">Brachybacterium sacelli</name>
    <dbReference type="NCBI Taxonomy" id="173364"/>
    <lineage>
        <taxon>Bacteria</taxon>
        <taxon>Bacillati</taxon>
        <taxon>Actinomycetota</taxon>
        <taxon>Actinomycetes</taxon>
        <taxon>Micrococcales</taxon>
        <taxon>Dermabacteraceae</taxon>
        <taxon>Brachybacterium</taxon>
    </lineage>
</organism>
<comment type="caution">
    <text evidence="1">The sequence shown here is derived from an EMBL/GenBank/DDBJ whole genome shotgun (WGS) entry which is preliminary data.</text>
</comment>
<reference evidence="1 2" key="1">
    <citation type="submission" date="2021-03" db="EMBL/GenBank/DDBJ databases">
        <title>Sequencing the genomes of 1000 actinobacteria strains.</title>
        <authorList>
            <person name="Klenk H.-P."/>
        </authorList>
    </citation>
    <scope>NUCLEOTIDE SEQUENCE [LARGE SCALE GENOMIC DNA]</scope>
    <source>
        <strain evidence="1 2">DSM 14566</strain>
    </source>
</reference>
<protein>
    <recommendedName>
        <fullName evidence="3">DUF222 domain-containing protein</fullName>
    </recommendedName>
</protein>